<feature type="transmembrane region" description="Helical" evidence="1">
    <location>
        <begin position="268"/>
        <end position="290"/>
    </location>
</feature>
<feature type="transmembrane region" description="Helical" evidence="1">
    <location>
        <begin position="188"/>
        <end position="206"/>
    </location>
</feature>
<feature type="transmembrane region" description="Helical" evidence="1">
    <location>
        <begin position="33"/>
        <end position="51"/>
    </location>
</feature>
<protein>
    <submittedName>
        <fullName evidence="2">AbrB family transcriptional regulator</fullName>
    </submittedName>
</protein>
<keyword evidence="1" id="KW-1133">Transmembrane helix</keyword>
<dbReference type="Proteomes" id="UP001589867">
    <property type="component" value="Unassembled WGS sequence"/>
</dbReference>
<feature type="transmembrane region" description="Helical" evidence="1">
    <location>
        <begin position="57"/>
        <end position="78"/>
    </location>
</feature>
<accession>A0ABV6LZG7</accession>
<dbReference type="Pfam" id="PF05145">
    <property type="entry name" value="AbrB"/>
    <property type="match status" value="1"/>
</dbReference>
<evidence type="ECO:0000256" key="1">
    <source>
        <dbReference type="SAM" id="Phobius"/>
    </source>
</evidence>
<feature type="transmembrane region" description="Helical" evidence="1">
    <location>
        <begin position="213"/>
        <end position="230"/>
    </location>
</feature>
<organism evidence="2 3">
    <name type="scientific">Phytohabitans kaempferiae</name>
    <dbReference type="NCBI Taxonomy" id="1620943"/>
    <lineage>
        <taxon>Bacteria</taxon>
        <taxon>Bacillati</taxon>
        <taxon>Actinomycetota</taxon>
        <taxon>Actinomycetes</taxon>
        <taxon>Micromonosporales</taxon>
        <taxon>Micromonosporaceae</taxon>
    </lineage>
</organism>
<feature type="transmembrane region" description="Helical" evidence="1">
    <location>
        <begin position="236"/>
        <end position="256"/>
    </location>
</feature>
<dbReference type="PIRSF" id="PIRSF038991">
    <property type="entry name" value="Protein_AbrB"/>
    <property type="match status" value="1"/>
</dbReference>
<name>A0ABV6LZG7_9ACTN</name>
<gene>
    <name evidence="2" type="ORF">ACFFIA_08275</name>
</gene>
<keyword evidence="1" id="KW-0812">Transmembrane</keyword>
<evidence type="ECO:0000313" key="3">
    <source>
        <dbReference type="Proteomes" id="UP001589867"/>
    </source>
</evidence>
<feature type="transmembrane region" description="Helical" evidence="1">
    <location>
        <begin position="6"/>
        <end position="26"/>
    </location>
</feature>
<dbReference type="PANTHER" id="PTHR38457:SF1">
    <property type="entry name" value="REGULATOR ABRB-RELATED"/>
    <property type="match status" value="1"/>
</dbReference>
<dbReference type="RefSeq" id="WP_377247975.1">
    <property type="nucleotide sequence ID" value="NZ_JBHLUH010000009.1"/>
</dbReference>
<feature type="transmembrane region" description="Helical" evidence="1">
    <location>
        <begin position="85"/>
        <end position="106"/>
    </location>
</feature>
<feature type="transmembrane region" description="Helical" evidence="1">
    <location>
        <begin position="148"/>
        <end position="168"/>
    </location>
</feature>
<dbReference type="PANTHER" id="PTHR38457">
    <property type="entry name" value="REGULATOR ABRB-RELATED"/>
    <property type="match status" value="1"/>
</dbReference>
<dbReference type="NCBIfam" id="TIGR03082">
    <property type="entry name" value="Gneg_AbrB_dup"/>
    <property type="match status" value="2"/>
</dbReference>
<dbReference type="InterPro" id="IPR007820">
    <property type="entry name" value="AbrB_fam"/>
</dbReference>
<evidence type="ECO:0000313" key="2">
    <source>
        <dbReference type="EMBL" id="MFC0527653.1"/>
    </source>
</evidence>
<comment type="caution">
    <text evidence="2">The sequence shown here is derived from an EMBL/GenBank/DDBJ whole genome shotgun (WGS) entry which is preliminary data.</text>
</comment>
<reference evidence="2 3" key="1">
    <citation type="submission" date="2024-09" db="EMBL/GenBank/DDBJ databases">
        <authorList>
            <person name="Sun Q."/>
            <person name="Mori K."/>
        </authorList>
    </citation>
    <scope>NUCLEOTIDE SEQUENCE [LARGE SCALE GENOMIC DNA]</scope>
    <source>
        <strain evidence="2 3">TBRC 3947</strain>
    </source>
</reference>
<dbReference type="InterPro" id="IPR017516">
    <property type="entry name" value="AbrB_dup"/>
</dbReference>
<keyword evidence="3" id="KW-1185">Reference proteome</keyword>
<keyword evidence="1" id="KW-0472">Membrane</keyword>
<proteinExistence type="predicted"/>
<sequence>MSAASVVRWLAVVAVSVALSYPLALLGLPGPTLFAGLVVGLLAALFGRFELDVPSRVGHAAFAVVGVVIGQTVTLEVVKAVAADGLAVAAALVATLVLSVAAGFGLSKVAGVDRPTGAFGMIAGGAAGVVVVSEEAGADATLVAVMQYLRVLIVVFSIPLVTGLAGVGAGGGGGDWPPVAAGGLSVEGVLFCVVVAGVGAGVAALVRLQSGSLLGPMLLAAAVAVVWPGLVRPTPLPLQDVAFLVVGLQIGLRFSLARLRGAARALPAILVAILVVMVGCAAIGLGMAWWTGRPFFDCYLATTPGGLNAVLAAAIQGDADVAYVTSVQVLRLFVMLLAAPVLGWWIKRRA</sequence>
<feature type="transmembrane region" description="Helical" evidence="1">
    <location>
        <begin position="329"/>
        <end position="346"/>
    </location>
</feature>
<dbReference type="EMBL" id="JBHLUH010000009">
    <property type="protein sequence ID" value="MFC0527653.1"/>
    <property type="molecule type" value="Genomic_DNA"/>
</dbReference>